<evidence type="ECO:0000256" key="9">
    <source>
        <dbReference type="ARBA" id="ARBA00044926"/>
    </source>
</evidence>
<dbReference type="PANTHER" id="PTHR46193:SF18">
    <property type="entry name" value="HEXITOL PHOSPHATASE B"/>
    <property type="match status" value="1"/>
</dbReference>
<evidence type="ECO:0000256" key="11">
    <source>
        <dbReference type="ARBA" id="ARBA00044991"/>
    </source>
</evidence>
<proteinExistence type="inferred from homology"/>
<feature type="binding site" evidence="14">
    <location>
        <position position="12"/>
    </location>
    <ligand>
        <name>Mg(2+)</name>
        <dbReference type="ChEBI" id="CHEBI:18420"/>
    </ligand>
</feature>
<evidence type="ECO:0000256" key="2">
    <source>
        <dbReference type="ARBA" id="ARBA00006171"/>
    </source>
</evidence>
<dbReference type="Proteomes" id="UP000254060">
    <property type="component" value="Unassembled WGS sequence"/>
</dbReference>
<dbReference type="PANTHER" id="PTHR46193">
    <property type="entry name" value="6-PHOSPHOGLUCONATE PHOSPHATASE"/>
    <property type="match status" value="1"/>
</dbReference>
<feature type="active site" description="Proton donor/acceptor" evidence="12">
    <location>
        <position position="12"/>
    </location>
</feature>
<evidence type="ECO:0000256" key="6">
    <source>
        <dbReference type="ARBA" id="ARBA00022842"/>
    </source>
</evidence>
<keyword evidence="7 16" id="KW-0413">Isomerase</keyword>
<dbReference type="SFLD" id="SFLDF00046">
    <property type="entry name" value="beta-phosphoglucomutase"/>
    <property type="match status" value="1"/>
</dbReference>
<dbReference type="SFLD" id="SFLDG01135">
    <property type="entry name" value="C1.5.6:_HAD__Beta-PGM__Phospha"/>
    <property type="match status" value="1"/>
</dbReference>
<comment type="subcellular location">
    <subcellularLocation>
        <location evidence="1">Cytoplasm</location>
    </subcellularLocation>
</comment>
<feature type="binding site" evidence="14">
    <location>
        <position position="10"/>
    </location>
    <ligand>
        <name>Mg(2+)</name>
        <dbReference type="ChEBI" id="CHEBI:18420"/>
    </ligand>
</feature>
<feature type="binding site" evidence="13">
    <location>
        <position position="79"/>
    </location>
    <ligand>
        <name>substrate</name>
    </ligand>
</feature>
<dbReference type="OrthoDB" id="9797743at2"/>
<dbReference type="GO" id="GO:0005737">
    <property type="term" value="C:cytoplasm"/>
    <property type="evidence" value="ECO:0007669"/>
    <property type="project" value="UniProtKB-SubCell"/>
</dbReference>
<evidence type="ECO:0000256" key="14">
    <source>
        <dbReference type="PIRSR" id="PIRSR610972-3"/>
    </source>
</evidence>
<dbReference type="NCBIfam" id="TIGR01509">
    <property type="entry name" value="HAD-SF-IA-v3"/>
    <property type="match status" value="1"/>
</dbReference>
<dbReference type="Gene3D" id="3.40.50.1000">
    <property type="entry name" value="HAD superfamily/HAD-like"/>
    <property type="match status" value="1"/>
</dbReference>
<feature type="binding site" evidence="13">
    <location>
        <begin position="45"/>
        <end position="50"/>
    </location>
    <ligand>
        <name>substrate</name>
    </ligand>
</feature>
<feature type="binding site" evidence="14">
    <location>
        <position position="172"/>
    </location>
    <ligand>
        <name>Mg(2+)</name>
        <dbReference type="ChEBI" id="CHEBI:18420"/>
    </ligand>
</feature>
<comment type="cofactor">
    <cofactor evidence="14">
        <name>Mg(2+)</name>
        <dbReference type="ChEBI" id="CHEBI:18420"/>
    </cofactor>
    <text evidence="14">Binds 2 magnesium ions per subunit.</text>
</comment>
<dbReference type="STRING" id="1397694.GCA_000702585_01332"/>
<keyword evidence="5 14" id="KW-0479">Metal-binding</keyword>
<feature type="binding site" evidence="14">
    <location>
        <position position="173"/>
    </location>
    <ligand>
        <name>Mg(2+)</name>
        <dbReference type="ChEBI" id="CHEBI:18420"/>
    </ligand>
</feature>
<feature type="active site" description="Proton donor/acceptor" evidence="12">
    <location>
        <position position="10"/>
    </location>
</feature>
<dbReference type="Pfam" id="PF00702">
    <property type="entry name" value="Hydrolase"/>
    <property type="match status" value="1"/>
</dbReference>
<evidence type="ECO:0000256" key="1">
    <source>
        <dbReference type="ARBA" id="ARBA00004496"/>
    </source>
</evidence>
<feature type="binding site" evidence="13">
    <location>
        <begin position="117"/>
        <end position="121"/>
    </location>
    <ligand>
        <name>substrate</name>
    </ligand>
</feature>
<evidence type="ECO:0000256" key="15">
    <source>
        <dbReference type="PIRSR" id="PIRSR610972-4"/>
    </source>
</evidence>
<dbReference type="InterPro" id="IPR006439">
    <property type="entry name" value="HAD-SF_hydro_IA"/>
</dbReference>
<evidence type="ECO:0000256" key="10">
    <source>
        <dbReference type="ARBA" id="ARBA00044968"/>
    </source>
</evidence>
<feature type="binding site" evidence="13">
    <location>
        <position position="148"/>
    </location>
    <ligand>
        <name>substrate</name>
    </ligand>
</feature>
<dbReference type="GO" id="GO:0000287">
    <property type="term" value="F:magnesium ion binding"/>
    <property type="evidence" value="ECO:0007669"/>
    <property type="project" value="InterPro"/>
</dbReference>
<dbReference type="FunFam" id="1.10.150.240:FF:000010">
    <property type="entry name" value="Beta-phosphoglucomutase"/>
    <property type="match status" value="1"/>
</dbReference>
<evidence type="ECO:0000313" key="16">
    <source>
        <dbReference type="EMBL" id="STO07471.1"/>
    </source>
</evidence>
<evidence type="ECO:0000256" key="12">
    <source>
        <dbReference type="PIRSR" id="PIRSR610972-1"/>
    </source>
</evidence>
<dbReference type="InterPro" id="IPR010976">
    <property type="entry name" value="B-phosphoglucomutase_hydrolase"/>
</dbReference>
<evidence type="ECO:0000256" key="7">
    <source>
        <dbReference type="ARBA" id="ARBA00023235"/>
    </source>
</evidence>
<organism evidence="16 17">
    <name type="scientific">Exiguobacterium aurantiacum</name>
    <dbReference type="NCBI Taxonomy" id="33987"/>
    <lineage>
        <taxon>Bacteria</taxon>
        <taxon>Bacillati</taxon>
        <taxon>Bacillota</taxon>
        <taxon>Bacilli</taxon>
        <taxon>Bacillales</taxon>
        <taxon>Bacillales Family XII. Incertae Sedis</taxon>
        <taxon>Exiguobacterium</taxon>
    </lineage>
</organism>
<dbReference type="CDD" id="cd02598">
    <property type="entry name" value="HAD_BPGM"/>
    <property type="match status" value="1"/>
</dbReference>
<feature type="binding site" evidence="13">
    <location>
        <position position="26"/>
    </location>
    <ligand>
        <name>substrate</name>
    </ligand>
</feature>
<dbReference type="GO" id="GO:0005975">
    <property type="term" value="P:carbohydrate metabolic process"/>
    <property type="evidence" value="ECO:0007669"/>
    <property type="project" value="InterPro"/>
</dbReference>
<dbReference type="InterPro" id="IPR036412">
    <property type="entry name" value="HAD-like_sf"/>
</dbReference>
<feature type="binding site" evidence="13">
    <location>
        <position position="53"/>
    </location>
    <ligand>
        <name>substrate</name>
    </ligand>
</feature>
<keyword evidence="6 14" id="KW-0460">Magnesium</keyword>
<reference evidence="16 17" key="1">
    <citation type="submission" date="2018-06" db="EMBL/GenBank/DDBJ databases">
        <authorList>
            <consortium name="Pathogen Informatics"/>
            <person name="Doyle S."/>
        </authorList>
    </citation>
    <scope>NUCLEOTIDE SEQUENCE [LARGE SCALE GENOMIC DNA]</scope>
    <source>
        <strain evidence="16 17">NCTC13163</strain>
    </source>
</reference>
<dbReference type="GO" id="GO:0008801">
    <property type="term" value="F:beta-phosphoglucomutase activity"/>
    <property type="evidence" value="ECO:0007669"/>
    <property type="project" value="UniProtKB-EC"/>
</dbReference>
<dbReference type="NCBIfam" id="TIGR02009">
    <property type="entry name" value="PGMB-YQAB-SF"/>
    <property type="match status" value="1"/>
</dbReference>
<comment type="similarity">
    <text evidence="2">Belongs to the HAD-like hydrolase superfamily. CbbY/CbbZ/Gph/YieH family.</text>
</comment>
<dbReference type="NCBIfam" id="TIGR01990">
    <property type="entry name" value="bPGM"/>
    <property type="match status" value="1"/>
</dbReference>
<evidence type="ECO:0000256" key="8">
    <source>
        <dbReference type="ARBA" id="ARBA00023277"/>
    </source>
</evidence>
<dbReference type="SFLD" id="SFLDS00003">
    <property type="entry name" value="Haloacid_Dehalogenase"/>
    <property type="match status" value="1"/>
</dbReference>
<dbReference type="InterPro" id="IPR023214">
    <property type="entry name" value="HAD_sf"/>
</dbReference>
<evidence type="ECO:0000256" key="5">
    <source>
        <dbReference type="ARBA" id="ARBA00022723"/>
    </source>
</evidence>
<comment type="catalytic activity">
    <reaction evidence="9">
        <text>beta-D-glucose 1-phosphate = beta-D-glucose 6-phosphate</text>
        <dbReference type="Rhea" id="RHEA:20113"/>
        <dbReference type="ChEBI" id="CHEBI:57684"/>
        <dbReference type="ChEBI" id="CHEBI:58247"/>
        <dbReference type="EC" id="5.4.2.6"/>
    </reaction>
</comment>
<dbReference type="SUPFAM" id="SSF56784">
    <property type="entry name" value="HAD-like"/>
    <property type="match status" value="1"/>
</dbReference>
<evidence type="ECO:0000256" key="4">
    <source>
        <dbReference type="ARBA" id="ARBA00022553"/>
    </source>
</evidence>
<feature type="site" description="Important for catalytic activity and assists the phosphoryl transfer reaction to Asp8 by balancing charge and orienting the reacting groups" evidence="15">
    <location>
        <position position="117"/>
    </location>
</feature>
<sequence length="221" mass="23799">MSTIEAVIFDLDGVITDTAEYHYLAWKQLGEELGIPFDREFNETLKGVSRTDSLERILALGGRQSDFTPAEKAELANKKNEHYVELIQHISSDDLLPGIVSFLDEIKEAGLKIGMASASKNAFAVVDALGVRHYFDHIVDAATVADSKPHPEVFLKAASALGVKPEHAIGVEDAAAGVTAIKAANMFAVAVGEESMLGHADLIVSSTDELSLGRILERIRA</sequence>
<evidence type="ECO:0000256" key="13">
    <source>
        <dbReference type="PIRSR" id="PIRSR610972-2"/>
    </source>
</evidence>
<name>A0A377FRL5_9BACL</name>
<dbReference type="Gene3D" id="1.10.150.240">
    <property type="entry name" value="Putative phosphatase, domain 2"/>
    <property type="match status" value="1"/>
</dbReference>
<dbReference type="AlphaFoldDB" id="A0A377FRL5"/>
<dbReference type="SFLD" id="SFLDG01129">
    <property type="entry name" value="C1.5:_HAD__Beta-PGM__Phosphata"/>
    <property type="match status" value="1"/>
</dbReference>
<evidence type="ECO:0000256" key="3">
    <source>
        <dbReference type="ARBA" id="ARBA00022490"/>
    </source>
</evidence>
<dbReference type="EMBL" id="UGGP01000001">
    <property type="protein sequence ID" value="STO07471.1"/>
    <property type="molecule type" value="Genomic_DNA"/>
</dbReference>
<gene>
    <name evidence="16" type="primary">yvdM</name>
    <name evidence="16" type="ORF">NCTC13163_00818</name>
</gene>
<feature type="site" description="Important for catalytic activity and assists the phosphoryl transfer reaction to Asp8 by balancing charge and orienting the reacting groups" evidence="15">
    <location>
        <position position="148"/>
    </location>
</feature>
<dbReference type="EC" id="5.4.2.6" evidence="10"/>
<dbReference type="PRINTS" id="PR00413">
    <property type="entry name" value="HADHALOGNASE"/>
</dbReference>
<dbReference type="RefSeq" id="WP_024370507.1">
    <property type="nucleotide sequence ID" value="NZ_UGGP01000001.1"/>
</dbReference>
<feature type="binding site" evidence="13">
    <location>
        <begin position="10"/>
        <end position="12"/>
    </location>
    <ligand>
        <name>substrate</name>
    </ligand>
</feature>
<keyword evidence="8" id="KW-0119">Carbohydrate metabolism</keyword>
<dbReference type="InterPro" id="IPR051600">
    <property type="entry name" value="Beta-PGM-like"/>
</dbReference>
<evidence type="ECO:0000313" key="17">
    <source>
        <dbReference type="Proteomes" id="UP000254060"/>
    </source>
</evidence>
<keyword evidence="3" id="KW-0963">Cytoplasm</keyword>
<protein>
    <recommendedName>
        <fullName evidence="11">Beta-phosphoglucomutase</fullName>
        <ecNumber evidence="10">5.4.2.6</ecNumber>
    </recommendedName>
</protein>
<dbReference type="InterPro" id="IPR010972">
    <property type="entry name" value="Beta-PGM"/>
</dbReference>
<accession>A0A377FRL5</accession>
<dbReference type="InterPro" id="IPR023198">
    <property type="entry name" value="PGP-like_dom2"/>
</dbReference>
<keyword evidence="4" id="KW-0597">Phosphoprotein</keyword>